<sequence>MEMYDYVIAGSGLFAGTFAYLAGQKGKKCLVVEKRDTMGGNLYCQDIEGIHVHKYGAHIFHTSNKKVWEFVNSLTEFNWYTNSPIANYKGEIYNLPFNMNTFNKLWGVQTPKEAERIIESQRAAMKGEPANLEEQAVRLVGTDIYQKLIKGYTEKQWGRDCRELPTFIIKRIPVRYTYDNNYFNDAYQGIPKGGYNPLIDRLFAGCDVELETDFNQYRDKYEKLGKKVLYTGTLDSYYGYQYGKLEYRSLRFESETLDIENYQGVAVMNFTDRETPYTRIIEHKHFEYGTQEKTVITKEYPQSWEEGREPYYPVNDHTNQTLFEKYRILAAQEHNVLFGGRLAEYKYYDMDKVIEAAFDLADRELA</sequence>
<dbReference type="InterPro" id="IPR015899">
    <property type="entry name" value="UDP-GalPyranose_mutase_C"/>
</dbReference>
<organism evidence="7 8">
    <name type="scientific">Blautia parvula</name>
    <dbReference type="NCBI Taxonomy" id="2877527"/>
    <lineage>
        <taxon>Bacteria</taxon>
        <taxon>Bacillati</taxon>
        <taxon>Bacillota</taxon>
        <taxon>Clostridia</taxon>
        <taxon>Lachnospirales</taxon>
        <taxon>Lachnospiraceae</taxon>
        <taxon>Blautia</taxon>
    </lineage>
</organism>
<comment type="cofactor">
    <cofactor evidence="1">
        <name>FAD</name>
        <dbReference type="ChEBI" id="CHEBI:57692"/>
    </cofactor>
</comment>
<dbReference type="NCBIfam" id="TIGR00031">
    <property type="entry name" value="UDP-GALP_mutase"/>
    <property type="match status" value="1"/>
</dbReference>
<dbReference type="PANTHER" id="PTHR21197:SF0">
    <property type="entry name" value="UDP-GALACTOPYRANOSE MUTASE"/>
    <property type="match status" value="1"/>
</dbReference>
<accession>A0ABQ0BRG9</accession>
<dbReference type="RefSeq" id="WP_390423442.1">
    <property type="nucleotide sequence ID" value="NZ_BAABZQ010000001.1"/>
</dbReference>
<dbReference type="SUPFAM" id="SSF54373">
    <property type="entry name" value="FAD-linked reductases, C-terminal domain"/>
    <property type="match status" value="1"/>
</dbReference>
<evidence type="ECO:0000313" key="8">
    <source>
        <dbReference type="Proteomes" id="UP001600941"/>
    </source>
</evidence>
<comment type="caution">
    <text evidence="7">The sequence shown here is derived from an EMBL/GenBank/DDBJ whole genome shotgun (WGS) entry which is preliminary data.</text>
</comment>
<dbReference type="Pfam" id="PF13450">
    <property type="entry name" value="NAD_binding_8"/>
    <property type="match status" value="1"/>
</dbReference>
<dbReference type="InterPro" id="IPR004379">
    <property type="entry name" value="UDP-GALP_mutase"/>
</dbReference>
<keyword evidence="3" id="KW-0285">Flavoprotein</keyword>
<evidence type="ECO:0000256" key="2">
    <source>
        <dbReference type="ARBA" id="ARBA00009321"/>
    </source>
</evidence>
<dbReference type="Pfam" id="PF03275">
    <property type="entry name" value="GLF"/>
    <property type="match status" value="1"/>
</dbReference>
<evidence type="ECO:0000256" key="5">
    <source>
        <dbReference type="ARBA" id="ARBA00023235"/>
    </source>
</evidence>
<keyword evidence="5" id="KW-0413">Isomerase</keyword>
<gene>
    <name evidence="7" type="primary">glf</name>
    <name evidence="7" type="ORF">K340107D12_19500</name>
</gene>
<proteinExistence type="inferred from homology"/>
<reference evidence="7 8" key="1">
    <citation type="submission" date="2024-04" db="EMBL/GenBank/DDBJ databases">
        <title>Defined microbial consortia suppress multidrug-resistant proinflammatory Enterobacteriaceae via ecological control.</title>
        <authorList>
            <person name="Furuichi M."/>
            <person name="Kawaguchi T."/>
            <person name="Pust M."/>
            <person name="Yasuma K."/>
            <person name="Plichta D."/>
            <person name="Hasegawa N."/>
            <person name="Ohya T."/>
            <person name="Bhattarai S."/>
            <person name="Sasajima S."/>
            <person name="Aoto Y."/>
            <person name="Tuganbaev T."/>
            <person name="Yaginuma M."/>
            <person name="Ueda M."/>
            <person name="Okahashi N."/>
            <person name="Amafuji K."/>
            <person name="Kiridooshi Y."/>
            <person name="Sugita K."/>
            <person name="Strazar M."/>
            <person name="Skelly A."/>
            <person name="Suda W."/>
            <person name="Hattori M."/>
            <person name="Nakamoto N."/>
            <person name="Caballero S."/>
            <person name="Norman J."/>
            <person name="Olle B."/>
            <person name="Tanoue T."/>
            <person name="Arita M."/>
            <person name="Bucci V."/>
            <person name="Atarashi K."/>
            <person name="Xavier R."/>
            <person name="Honda K."/>
        </authorList>
    </citation>
    <scope>NUCLEOTIDE SEQUENCE [LARGE SCALE GENOMIC DNA]</scope>
    <source>
        <strain evidence="8">k34-0107-D12</strain>
    </source>
</reference>
<keyword evidence="8" id="KW-1185">Reference proteome</keyword>
<evidence type="ECO:0000256" key="1">
    <source>
        <dbReference type="ARBA" id="ARBA00001974"/>
    </source>
</evidence>
<keyword evidence="4" id="KW-0274">FAD</keyword>
<dbReference type="EMBL" id="BAABZQ010000001">
    <property type="protein sequence ID" value="GAA6499134.1"/>
    <property type="molecule type" value="Genomic_DNA"/>
</dbReference>
<dbReference type="PANTHER" id="PTHR21197">
    <property type="entry name" value="UDP-GALACTOPYRANOSE MUTASE"/>
    <property type="match status" value="1"/>
</dbReference>
<dbReference type="Gene3D" id="3.40.50.720">
    <property type="entry name" value="NAD(P)-binding Rossmann-like Domain"/>
    <property type="match status" value="3"/>
</dbReference>
<evidence type="ECO:0000256" key="3">
    <source>
        <dbReference type="ARBA" id="ARBA00022630"/>
    </source>
</evidence>
<name>A0ABQ0BRG9_9FIRM</name>
<evidence type="ECO:0000313" key="7">
    <source>
        <dbReference type="EMBL" id="GAA6499134.1"/>
    </source>
</evidence>
<feature type="domain" description="UDP-galactopyranose mutase C-terminal" evidence="6">
    <location>
        <begin position="147"/>
        <end position="347"/>
    </location>
</feature>
<protein>
    <submittedName>
        <fullName evidence="7">UDP-galactopyranose mutase</fullName>
    </submittedName>
</protein>
<dbReference type="Proteomes" id="UP001600941">
    <property type="component" value="Unassembled WGS sequence"/>
</dbReference>
<dbReference type="SUPFAM" id="SSF51971">
    <property type="entry name" value="Nucleotide-binding domain"/>
    <property type="match status" value="1"/>
</dbReference>
<evidence type="ECO:0000256" key="4">
    <source>
        <dbReference type="ARBA" id="ARBA00022827"/>
    </source>
</evidence>
<comment type="similarity">
    <text evidence="2">Belongs to the UDP-galactopyranose/dTDP-fucopyranose mutase family.</text>
</comment>
<evidence type="ECO:0000259" key="6">
    <source>
        <dbReference type="Pfam" id="PF03275"/>
    </source>
</evidence>